<evidence type="ECO:0000256" key="4">
    <source>
        <dbReference type="ARBA" id="ARBA00023187"/>
    </source>
</evidence>
<gene>
    <name evidence="7" type="ORF">BDV96DRAFT_248691</name>
</gene>
<dbReference type="OrthoDB" id="10265668at2759"/>
<dbReference type="InterPro" id="IPR003107">
    <property type="entry name" value="HAT"/>
</dbReference>
<evidence type="ECO:0000256" key="2">
    <source>
        <dbReference type="ARBA" id="ARBA00022664"/>
    </source>
</evidence>
<proteinExistence type="inferred from homology"/>
<keyword evidence="8" id="KW-1185">Reference proteome</keyword>
<comment type="similarity">
    <text evidence="6">Belongs to the PRP39 family.</text>
</comment>
<dbReference type="GO" id="GO:0030627">
    <property type="term" value="F:pre-mRNA 5'-splice site binding"/>
    <property type="evidence" value="ECO:0007669"/>
    <property type="project" value="TreeGrafter"/>
</dbReference>
<dbReference type="GO" id="GO:0071004">
    <property type="term" value="C:U2-type prespliceosome"/>
    <property type="evidence" value="ECO:0007669"/>
    <property type="project" value="TreeGrafter"/>
</dbReference>
<dbReference type="InterPro" id="IPR059164">
    <property type="entry name" value="HAT_PRP39_C"/>
</dbReference>
<comment type="subcellular location">
    <subcellularLocation>
        <location evidence="1">Nucleus</location>
    </subcellularLocation>
</comment>
<dbReference type="SUPFAM" id="SSF48452">
    <property type="entry name" value="TPR-like"/>
    <property type="match status" value="1"/>
</dbReference>
<evidence type="ECO:0000313" key="8">
    <source>
        <dbReference type="Proteomes" id="UP000799770"/>
    </source>
</evidence>
<accession>A0A6A5YPH6</accession>
<evidence type="ECO:0000256" key="1">
    <source>
        <dbReference type="ARBA" id="ARBA00004123"/>
    </source>
</evidence>
<dbReference type="Pfam" id="PF23240">
    <property type="entry name" value="HAT_PRP39_N"/>
    <property type="match status" value="1"/>
</dbReference>
<dbReference type="Proteomes" id="UP000799770">
    <property type="component" value="Unassembled WGS sequence"/>
</dbReference>
<dbReference type="InterPro" id="IPR011990">
    <property type="entry name" value="TPR-like_helical_dom_sf"/>
</dbReference>
<dbReference type="FunFam" id="1.25.40.10:FF:000064">
    <property type="entry name" value="Putative pre-mrna-processing factor 39"/>
    <property type="match status" value="1"/>
</dbReference>
<keyword evidence="3" id="KW-0677">Repeat</keyword>
<dbReference type="GO" id="GO:0005685">
    <property type="term" value="C:U1 snRNP"/>
    <property type="evidence" value="ECO:0007669"/>
    <property type="project" value="TreeGrafter"/>
</dbReference>
<protein>
    <submittedName>
        <fullName evidence="7">Pre-mRNA-processing factor 39</fullName>
    </submittedName>
</protein>
<dbReference type="PANTHER" id="PTHR17204">
    <property type="entry name" value="PRE-MRNA PROCESSING PROTEIN PRP39-RELATED"/>
    <property type="match status" value="1"/>
</dbReference>
<dbReference type="PANTHER" id="PTHR17204:SF5">
    <property type="entry name" value="PRE-MRNA-PROCESSING FACTOR 39"/>
    <property type="match status" value="1"/>
</dbReference>
<sequence>MHASGLEGGVTRNSSPHVIDFLRMVYDSFLAKFPLFFGYWKKYADLEFAIGGTETAEMVYERGVSCISSSVDLWSHYCTFKMDTCHDSDLIRELFERGAHFVGLDFQCHPFWDKYIEFENRVDSLPNVTKIHERIIHIPMYHFSRYFDKFRALIHTRPVDELASEDILTALRDAVRADAAALPPMSDLELDRALRAKLEAYYYDINNRTSVETHKRWTYEQGIKRAYFHVTEVEDEDLANWRKYLDFEEAEGDYERTAFLYERCLVSCALHDELWLRYARWMFAQGKDEDARIIYARASSIYVPIADPQIRLNWARFEEKLGRFEMARDIHSAILEQLPQHVETILSLANLERRHQGNDAAIKLLEQQITEQNTQIAGQLTAEQARILWQCKGSADEARQLYKSRHKKYLESKDFWLSYLKFEIAQRTPDETDSAAHDRIKEVHDLMRAKGRFPATTSQKLSQLYMDYLLERGGDKAAVEYMNLDKELLKAAKRARSRG</sequence>
<evidence type="ECO:0000256" key="5">
    <source>
        <dbReference type="ARBA" id="ARBA00023242"/>
    </source>
</evidence>
<evidence type="ECO:0000256" key="6">
    <source>
        <dbReference type="ARBA" id="ARBA00038019"/>
    </source>
</evidence>
<keyword evidence="2" id="KW-0507">mRNA processing</keyword>
<dbReference type="Pfam" id="PF23241">
    <property type="entry name" value="HAT_PRP39_C"/>
    <property type="match status" value="1"/>
</dbReference>
<dbReference type="Gene3D" id="1.25.40.10">
    <property type="entry name" value="Tetratricopeptide repeat domain"/>
    <property type="match status" value="2"/>
</dbReference>
<name>A0A6A5YPH6_9PLEO</name>
<reference evidence="7" key="1">
    <citation type="journal article" date="2020" name="Stud. Mycol.">
        <title>101 Dothideomycetes genomes: a test case for predicting lifestyles and emergence of pathogens.</title>
        <authorList>
            <person name="Haridas S."/>
            <person name="Albert R."/>
            <person name="Binder M."/>
            <person name="Bloem J."/>
            <person name="Labutti K."/>
            <person name="Salamov A."/>
            <person name="Andreopoulos B."/>
            <person name="Baker S."/>
            <person name="Barry K."/>
            <person name="Bills G."/>
            <person name="Bluhm B."/>
            <person name="Cannon C."/>
            <person name="Castanera R."/>
            <person name="Culley D."/>
            <person name="Daum C."/>
            <person name="Ezra D."/>
            <person name="Gonzalez J."/>
            <person name="Henrissat B."/>
            <person name="Kuo A."/>
            <person name="Liang C."/>
            <person name="Lipzen A."/>
            <person name="Lutzoni F."/>
            <person name="Magnuson J."/>
            <person name="Mondo S."/>
            <person name="Nolan M."/>
            <person name="Ohm R."/>
            <person name="Pangilinan J."/>
            <person name="Park H.-J."/>
            <person name="Ramirez L."/>
            <person name="Alfaro M."/>
            <person name="Sun H."/>
            <person name="Tritt A."/>
            <person name="Yoshinaga Y."/>
            <person name="Zwiers L.-H."/>
            <person name="Turgeon B."/>
            <person name="Goodwin S."/>
            <person name="Spatafora J."/>
            <person name="Crous P."/>
            <person name="Grigoriev I."/>
        </authorList>
    </citation>
    <scope>NUCLEOTIDE SEQUENCE</scope>
    <source>
        <strain evidence="7">CBS 627.86</strain>
    </source>
</reference>
<dbReference type="EMBL" id="ML977344">
    <property type="protein sequence ID" value="KAF2109036.1"/>
    <property type="molecule type" value="Genomic_DNA"/>
</dbReference>
<dbReference type="AlphaFoldDB" id="A0A6A5YPH6"/>
<keyword evidence="5" id="KW-0539">Nucleus</keyword>
<evidence type="ECO:0000256" key="3">
    <source>
        <dbReference type="ARBA" id="ARBA00022737"/>
    </source>
</evidence>
<dbReference type="GO" id="GO:0000243">
    <property type="term" value="C:commitment complex"/>
    <property type="evidence" value="ECO:0007669"/>
    <property type="project" value="TreeGrafter"/>
</dbReference>
<keyword evidence="4" id="KW-0508">mRNA splicing</keyword>
<dbReference type="FunFam" id="1.25.40.10:FF:000451">
    <property type="entry name" value="mRNA splicing protein (Prp39), putative"/>
    <property type="match status" value="1"/>
</dbReference>
<organism evidence="7 8">
    <name type="scientific">Lophiotrema nucula</name>
    <dbReference type="NCBI Taxonomy" id="690887"/>
    <lineage>
        <taxon>Eukaryota</taxon>
        <taxon>Fungi</taxon>
        <taxon>Dikarya</taxon>
        <taxon>Ascomycota</taxon>
        <taxon>Pezizomycotina</taxon>
        <taxon>Dothideomycetes</taxon>
        <taxon>Pleosporomycetidae</taxon>
        <taxon>Pleosporales</taxon>
        <taxon>Lophiotremataceae</taxon>
        <taxon>Lophiotrema</taxon>
    </lineage>
</organism>
<dbReference type="GO" id="GO:0000395">
    <property type="term" value="P:mRNA 5'-splice site recognition"/>
    <property type="evidence" value="ECO:0007669"/>
    <property type="project" value="TreeGrafter"/>
</dbReference>
<dbReference type="SMART" id="SM00386">
    <property type="entry name" value="HAT"/>
    <property type="match status" value="8"/>
</dbReference>
<evidence type="ECO:0000313" key="7">
    <source>
        <dbReference type="EMBL" id="KAF2109036.1"/>
    </source>
</evidence>